<accession>A0A9P4J8J7</accession>
<evidence type="ECO:0008006" key="4">
    <source>
        <dbReference type="Google" id="ProtNLM"/>
    </source>
</evidence>
<dbReference type="Proteomes" id="UP000799439">
    <property type="component" value="Unassembled WGS sequence"/>
</dbReference>
<gene>
    <name evidence="2" type="ORF">K461DRAFT_202558</name>
</gene>
<feature type="region of interest" description="Disordered" evidence="1">
    <location>
        <begin position="539"/>
        <end position="567"/>
    </location>
</feature>
<sequence length="567" mass="62255">LPTYCPGCGAPSQIVSSEDAGYYTLSRQGLQKYLRETPSIDAESDTAQHEKAESSVICDRCHNLLHHSEGVPIFHPSIQSIHDIIEESPHKHNHIYHILDAADLPMSLIPSLQADLRLPRLRSQNRRSKHTNFTRGRSAEVSFIITRADLLAPKKEQVDSLMPYIREVLRDALGQTRKNVRLGNLRCVSAKRGWWTSHVKEDIWNRGGAGWMVGKVNVGKSSLFEVVFPKGRGKQVTKPTLNLDQAEAIRDIEALDSHSNPSHDPDPQILDDDPDLSLLPPARPEVAFPAMPISSALPGTTASPIRVPFGSGRGELIDLPGISRSTLESYVLPISRDQLVMRSRISAEQHVIKPGQSLLLGGGLIRITPSTPDQIVLAYPFVPLETHVTSTAKAEEMQAGVPKPGVPSVLTPDAHKALASAGPFEMKWDVTRARAGPLTSKSDAKLKPSQLAFSVWGADVVIEGVGWVELVAQTRKGRFAKKDEGGKKEYDANNPFPETAAGKQHEETAQSVYPVVEVFSPEGKHVALRRPMNAWLLGGKRVKSKTPARARPRRSMTSLKQSVKGRE</sequence>
<protein>
    <recommendedName>
        <fullName evidence="4">Genetic interactor of prohibitins 3, mitochondrial</fullName>
    </recommendedName>
</protein>
<organism evidence="2 3">
    <name type="scientific">Myriangium duriaei CBS 260.36</name>
    <dbReference type="NCBI Taxonomy" id="1168546"/>
    <lineage>
        <taxon>Eukaryota</taxon>
        <taxon>Fungi</taxon>
        <taxon>Dikarya</taxon>
        <taxon>Ascomycota</taxon>
        <taxon>Pezizomycotina</taxon>
        <taxon>Dothideomycetes</taxon>
        <taxon>Dothideomycetidae</taxon>
        <taxon>Myriangiales</taxon>
        <taxon>Myriangiaceae</taxon>
        <taxon>Myriangium</taxon>
    </lineage>
</organism>
<keyword evidence="3" id="KW-1185">Reference proteome</keyword>
<dbReference type="EMBL" id="ML996084">
    <property type="protein sequence ID" value="KAF2154294.1"/>
    <property type="molecule type" value="Genomic_DNA"/>
</dbReference>
<evidence type="ECO:0000313" key="3">
    <source>
        <dbReference type="Proteomes" id="UP000799439"/>
    </source>
</evidence>
<feature type="non-terminal residue" evidence="2">
    <location>
        <position position="567"/>
    </location>
</feature>
<feature type="non-terminal residue" evidence="2">
    <location>
        <position position="1"/>
    </location>
</feature>
<feature type="region of interest" description="Disordered" evidence="1">
    <location>
        <begin position="483"/>
        <end position="505"/>
    </location>
</feature>
<dbReference type="InterPro" id="IPR050896">
    <property type="entry name" value="Mito_lipid_metab_GTPase"/>
</dbReference>
<feature type="compositionally biased region" description="Basic residues" evidence="1">
    <location>
        <begin position="540"/>
        <end position="554"/>
    </location>
</feature>
<evidence type="ECO:0000256" key="1">
    <source>
        <dbReference type="SAM" id="MobiDB-lite"/>
    </source>
</evidence>
<dbReference type="InterPro" id="IPR027417">
    <property type="entry name" value="P-loop_NTPase"/>
</dbReference>
<dbReference type="GO" id="GO:0005739">
    <property type="term" value="C:mitochondrion"/>
    <property type="evidence" value="ECO:0007669"/>
    <property type="project" value="TreeGrafter"/>
</dbReference>
<name>A0A9P4J8J7_9PEZI</name>
<dbReference type="PANTHER" id="PTHR46434:SF1">
    <property type="entry name" value="GENETIC INTERACTOR OF PROHIBITINS 3, MITOCHONDRIAL"/>
    <property type="match status" value="1"/>
</dbReference>
<dbReference type="AlphaFoldDB" id="A0A9P4J8J7"/>
<evidence type="ECO:0000313" key="2">
    <source>
        <dbReference type="EMBL" id="KAF2154294.1"/>
    </source>
</evidence>
<dbReference type="SUPFAM" id="SSF52540">
    <property type="entry name" value="P-loop containing nucleoside triphosphate hydrolases"/>
    <property type="match status" value="1"/>
</dbReference>
<dbReference type="OrthoDB" id="1696305at2759"/>
<comment type="caution">
    <text evidence="2">The sequence shown here is derived from an EMBL/GenBank/DDBJ whole genome shotgun (WGS) entry which is preliminary data.</text>
</comment>
<proteinExistence type="predicted"/>
<dbReference type="Gene3D" id="3.40.50.300">
    <property type="entry name" value="P-loop containing nucleotide triphosphate hydrolases"/>
    <property type="match status" value="1"/>
</dbReference>
<dbReference type="PANTHER" id="PTHR46434">
    <property type="entry name" value="GENETIC INTERACTOR OF PROHIBITINS 3, MITOCHONDRIAL"/>
    <property type="match status" value="1"/>
</dbReference>
<reference evidence="2" key="1">
    <citation type="journal article" date="2020" name="Stud. Mycol.">
        <title>101 Dothideomycetes genomes: a test case for predicting lifestyles and emergence of pathogens.</title>
        <authorList>
            <person name="Haridas S."/>
            <person name="Albert R."/>
            <person name="Binder M."/>
            <person name="Bloem J."/>
            <person name="Labutti K."/>
            <person name="Salamov A."/>
            <person name="Andreopoulos B."/>
            <person name="Baker S."/>
            <person name="Barry K."/>
            <person name="Bills G."/>
            <person name="Bluhm B."/>
            <person name="Cannon C."/>
            <person name="Castanera R."/>
            <person name="Culley D."/>
            <person name="Daum C."/>
            <person name="Ezra D."/>
            <person name="Gonzalez J."/>
            <person name="Henrissat B."/>
            <person name="Kuo A."/>
            <person name="Liang C."/>
            <person name="Lipzen A."/>
            <person name="Lutzoni F."/>
            <person name="Magnuson J."/>
            <person name="Mondo S."/>
            <person name="Nolan M."/>
            <person name="Ohm R."/>
            <person name="Pangilinan J."/>
            <person name="Park H.-J."/>
            <person name="Ramirez L."/>
            <person name="Alfaro M."/>
            <person name="Sun H."/>
            <person name="Tritt A."/>
            <person name="Yoshinaga Y."/>
            <person name="Zwiers L.-H."/>
            <person name="Turgeon B."/>
            <person name="Goodwin S."/>
            <person name="Spatafora J."/>
            <person name="Crous P."/>
            <person name="Grigoriev I."/>
        </authorList>
    </citation>
    <scope>NUCLEOTIDE SEQUENCE</scope>
    <source>
        <strain evidence="2">CBS 260.36</strain>
    </source>
</reference>